<feature type="domain" description="Zinc-ribbon" evidence="2">
    <location>
        <begin position="6"/>
        <end position="27"/>
    </location>
</feature>
<dbReference type="STRING" id="1346286.SAMN05444362_1113"/>
<protein>
    <recommendedName>
        <fullName evidence="2">Zinc-ribbon domain-containing protein</fullName>
    </recommendedName>
</protein>
<feature type="transmembrane region" description="Helical" evidence="1">
    <location>
        <begin position="53"/>
        <end position="74"/>
    </location>
</feature>
<sequence>MKENMCQKCNTENPVNAKYCSGCGYELEKPVEENIVTPTISRQSSIKEKTKPFMSILGVVIGLLIMFAGQHFLFRTPSIDKIMMETASELNKSCPVMIDSETRLDNTSALPNNTFQYNYTLINWEKDSLDVAALEDYLEPNLINNAKTNPQMKSLRDNNVILNYSYRDRTGIHLFIISVKPDQYK</sequence>
<keyword evidence="1" id="KW-0812">Transmembrane</keyword>
<dbReference type="Proteomes" id="UP000184480">
    <property type="component" value="Unassembled WGS sequence"/>
</dbReference>
<keyword evidence="4" id="KW-1185">Reference proteome</keyword>
<proteinExistence type="predicted"/>
<dbReference type="InterPro" id="IPR026870">
    <property type="entry name" value="Zinc_ribbon_dom"/>
</dbReference>
<reference evidence="4" key="1">
    <citation type="submission" date="2016-11" db="EMBL/GenBank/DDBJ databases">
        <authorList>
            <person name="Varghese N."/>
            <person name="Submissions S."/>
        </authorList>
    </citation>
    <scope>NUCLEOTIDE SEQUENCE [LARGE SCALE GENOMIC DNA]</scope>
    <source>
        <strain evidence="4">DSM 27370</strain>
    </source>
</reference>
<name>A0A1M5EZL0_9BACT</name>
<evidence type="ECO:0000256" key="1">
    <source>
        <dbReference type="SAM" id="Phobius"/>
    </source>
</evidence>
<dbReference type="EMBL" id="FQUC01000011">
    <property type="protein sequence ID" value="SHF84608.1"/>
    <property type="molecule type" value="Genomic_DNA"/>
</dbReference>
<organism evidence="3 4">
    <name type="scientific">Dysgonomonas macrotermitis</name>
    <dbReference type="NCBI Taxonomy" id="1346286"/>
    <lineage>
        <taxon>Bacteria</taxon>
        <taxon>Pseudomonadati</taxon>
        <taxon>Bacteroidota</taxon>
        <taxon>Bacteroidia</taxon>
        <taxon>Bacteroidales</taxon>
        <taxon>Dysgonomonadaceae</taxon>
        <taxon>Dysgonomonas</taxon>
    </lineage>
</organism>
<evidence type="ECO:0000313" key="3">
    <source>
        <dbReference type="EMBL" id="SHF84608.1"/>
    </source>
</evidence>
<accession>A0A1M5EZL0</accession>
<dbReference type="Pfam" id="PF13240">
    <property type="entry name" value="Zn_Ribbon_1"/>
    <property type="match status" value="1"/>
</dbReference>
<dbReference type="OrthoDB" id="965642at2"/>
<keyword evidence="1" id="KW-1133">Transmembrane helix</keyword>
<dbReference type="AlphaFoldDB" id="A0A1M5EZL0"/>
<keyword evidence="1" id="KW-0472">Membrane</keyword>
<dbReference type="RefSeq" id="WP_062179192.1">
    <property type="nucleotide sequence ID" value="NZ_BBXL01000006.1"/>
</dbReference>
<evidence type="ECO:0000313" key="4">
    <source>
        <dbReference type="Proteomes" id="UP000184480"/>
    </source>
</evidence>
<evidence type="ECO:0000259" key="2">
    <source>
        <dbReference type="Pfam" id="PF13240"/>
    </source>
</evidence>
<gene>
    <name evidence="3" type="ORF">SAMN05444362_1113</name>
</gene>
<dbReference type="Gene3D" id="3.30.300.250">
    <property type="match status" value="1"/>
</dbReference>